<dbReference type="EMBL" id="JANPWB010000008">
    <property type="protein sequence ID" value="KAJ1166457.1"/>
    <property type="molecule type" value="Genomic_DNA"/>
</dbReference>
<gene>
    <name evidence="1" type="ORF">NDU88_006860</name>
</gene>
<accession>A0AAV7SR56</accession>
<keyword evidence="2" id="KW-1185">Reference proteome</keyword>
<organism evidence="1 2">
    <name type="scientific">Pleurodeles waltl</name>
    <name type="common">Iberian ribbed newt</name>
    <dbReference type="NCBI Taxonomy" id="8319"/>
    <lineage>
        <taxon>Eukaryota</taxon>
        <taxon>Metazoa</taxon>
        <taxon>Chordata</taxon>
        <taxon>Craniata</taxon>
        <taxon>Vertebrata</taxon>
        <taxon>Euteleostomi</taxon>
        <taxon>Amphibia</taxon>
        <taxon>Batrachia</taxon>
        <taxon>Caudata</taxon>
        <taxon>Salamandroidea</taxon>
        <taxon>Salamandridae</taxon>
        <taxon>Pleurodelinae</taxon>
        <taxon>Pleurodeles</taxon>
    </lineage>
</organism>
<comment type="caution">
    <text evidence="1">The sequence shown here is derived from an EMBL/GenBank/DDBJ whole genome shotgun (WGS) entry which is preliminary data.</text>
</comment>
<proteinExistence type="predicted"/>
<reference evidence="1" key="1">
    <citation type="journal article" date="2022" name="bioRxiv">
        <title>Sequencing and chromosome-scale assembly of the giantPleurodeles waltlgenome.</title>
        <authorList>
            <person name="Brown T."/>
            <person name="Elewa A."/>
            <person name="Iarovenko S."/>
            <person name="Subramanian E."/>
            <person name="Araus A.J."/>
            <person name="Petzold A."/>
            <person name="Susuki M."/>
            <person name="Suzuki K.-i.T."/>
            <person name="Hayashi T."/>
            <person name="Toyoda A."/>
            <person name="Oliveira C."/>
            <person name="Osipova E."/>
            <person name="Leigh N.D."/>
            <person name="Simon A."/>
            <person name="Yun M.H."/>
        </authorList>
    </citation>
    <scope>NUCLEOTIDE SEQUENCE</scope>
    <source>
        <strain evidence="1">20211129_DDA</strain>
        <tissue evidence="1">Liver</tissue>
    </source>
</reference>
<name>A0AAV7SR56_PLEWA</name>
<sequence length="319" mass="35357">MRLCAGRELVRGGLERRADLSPTEDWSDHATPALRSHALHPLGHQRWAGFQRSPLLDISGRCGTCDVGRKGGFPGPWDFGSLCTLGLAWGPLLVLLKPCICDGRWCQRSCWSTSLAETIPTHGKASIASQKHSKKEGSLRDLFAKTPAKKTPPAITARLNRAQRTKRQQLEDDIQTLEATHGRSGSLVTQRQIATLRKQLHALDGYRAEYALLRTKQRHYAGGDRARHLLAHRLREQAAGRRVAELQLPDDTRTCREEQIVAQFELFYSDLYAEQGLDGEGVEGYLISIPLSQISLTASETLDGDIIIAEVTTAILIEP</sequence>
<evidence type="ECO:0000313" key="1">
    <source>
        <dbReference type="EMBL" id="KAJ1166457.1"/>
    </source>
</evidence>
<dbReference type="AlphaFoldDB" id="A0AAV7SR56"/>
<protein>
    <submittedName>
        <fullName evidence="1">Uncharacterized protein</fullName>
    </submittedName>
</protein>
<evidence type="ECO:0000313" key="2">
    <source>
        <dbReference type="Proteomes" id="UP001066276"/>
    </source>
</evidence>
<dbReference type="Proteomes" id="UP001066276">
    <property type="component" value="Chromosome 4_2"/>
</dbReference>